<evidence type="ECO:0000313" key="3">
    <source>
        <dbReference type="EMBL" id="UYO64106.1"/>
    </source>
</evidence>
<dbReference type="SUPFAM" id="SSF55166">
    <property type="entry name" value="Hedgehog/DD-peptidase"/>
    <property type="match status" value="1"/>
</dbReference>
<feature type="domain" description="Peptidoglycan binding-like" evidence="1">
    <location>
        <begin position="4"/>
        <end position="57"/>
    </location>
</feature>
<gene>
    <name evidence="3" type="ORF">LNN31_06750</name>
</gene>
<dbReference type="InterPro" id="IPR009045">
    <property type="entry name" value="Zn_M74/Hedgehog-like"/>
</dbReference>
<organism evidence="3 4">
    <name type="scientific">Acetobacterium wieringae</name>
    <dbReference type="NCBI Taxonomy" id="52694"/>
    <lineage>
        <taxon>Bacteria</taxon>
        <taxon>Bacillati</taxon>
        <taxon>Bacillota</taxon>
        <taxon>Clostridia</taxon>
        <taxon>Eubacteriales</taxon>
        <taxon>Eubacteriaceae</taxon>
        <taxon>Acetobacterium</taxon>
    </lineage>
</organism>
<evidence type="ECO:0000259" key="1">
    <source>
        <dbReference type="Pfam" id="PF01471"/>
    </source>
</evidence>
<dbReference type="InterPro" id="IPR036366">
    <property type="entry name" value="PGBDSf"/>
</dbReference>
<dbReference type="InterPro" id="IPR036365">
    <property type="entry name" value="PGBD-like_sf"/>
</dbReference>
<name>A0ABY6HKU4_9FIRM</name>
<accession>A0ABY6HKU4</accession>
<dbReference type="RefSeq" id="WP_228880666.1">
    <property type="nucleotide sequence ID" value="NZ_CABIIK010000024.1"/>
</dbReference>
<sequence length="200" mass="21701">MNDYVKWVQETLKVLGYDPGQLDGREGERTAAAVLSFQQDNGLAADGLVGEATNNALLLALNERIGASLINDSLAASQNQDALVLKNFSPDEFACRCGCGLDLVMPLKHFAQELRDAFGWPLTISSGARCPPVNRDDGGVPDSCHLSGEAFDGYFAGQMNAEVMAAMADFAVARGFGVIRYPRELFCHFQIYPRNSIVYS</sequence>
<reference evidence="3" key="1">
    <citation type="submission" date="2021-11" db="EMBL/GenBank/DDBJ databases">
        <title>Isoprene-degrading acetogen.</title>
        <authorList>
            <person name="Yang Y."/>
            <person name="Jin H."/>
            <person name="Yan J."/>
        </authorList>
    </citation>
    <scope>NUCLEOTIDE SEQUENCE</scope>
    <source>
        <strain evidence="3">Berkeley</strain>
    </source>
</reference>
<evidence type="ECO:0000313" key="4">
    <source>
        <dbReference type="Proteomes" id="UP001163550"/>
    </source>
</evidence>
<dbReference type="Proteomes" id="UP001163550">
    <property type="component" value="Chromosome"/>
</dbReference>
<evidence type="ECO:0000259" key="2">
    <source>
        <dbReference type="Pfam" id="PF08291"/>
    </source>
</evidence>
<dbReference type="EMBL" id="CP087994">
    <property type="protein sequence ID" value="UYO64106.1"/>
    <property type="molecule type" value="Genomic_DNA"/>
</dbReference>
<dbReference type="Gene3D" id="3.30.1380.10">
    <property type="match status" value="1"/>
</dbReference>
<proteinExistence type="predicted"/>
<dbReference type="Pfam" id="PF01471">
    <property type="entry name" value="PG_binding_1"/>
    <property type="match status" value="1"/>
</dbReference>
<protein>
    <submittedName>
        <fullName evidence="3">Peptidoglycan-binding protein</fullName>
    </submittedName>
</protein>
<dbReference type="InterPro" id="IPR002477">
    <property type="entry name" value="Peptidoglycan-bd-like"/>
</dbReference>
<dbReference type="InterPro" id="IPR013230">
    <property type="entry name" value="Peptidase_M15A_C"/>
</dbReference>
<feature type="domain" description="Peptidase M15A C-terminal" evidence="2">
    <location>
        <begin position="87"/>
        <end position="183"/>
    </location>
</feature>
<keyword evidence="4" id="KW-1185">Reference proteome</keyword>
<dbReference type="Pfam" id="PF08291">
    <property type="entry name" value="Peptidase_M15_3"/>
    <property type="match status" value="1"/>
</dbReference>
<dbReference type="SUPFAM" id="SSF47090">
    <property type="entry name" value="PGBD-like"/>
    <property type="match status" value="1"/>
</dbReference>
<dbReference type="Gene3D" id="1.10.101.10">
    <property type="entry name" value="PGBD-like superfamily/PGBD"/>
    <property type="match status" value="1"/>
</dbReference>